<gene>
    <name evidence="1" type="ORF">LS3_44</name>
</gene>
<dbReference type="InterPro" id="IPR038996">
    <property type="entry name" value="Gp14"/>
</dbReference>
<reference evidence="1" key="1">
    <citation type="submission" date="2019-09" db="EMBL/GenBank/DDBJ databases">
        <authorList>
            <person name="Kumar P."/>
            <person name="Meghvansi M.K."/>
            <person name="Kamboj D.V."/>
        </authorList>
    </citation>
    <scope>NUCLEOTIDE SEQUENCE [LARGE SCALE GENOMIC DNA]</scope>
</reference>
<protein>
    <submittedName>
        <fullName evidence="1">Internal (Core) protein</fullName>
    </submittedName>
</protein>
<evidence type="ECO:0000313" key="1">
    <source>
        <dbReference type="EMBL" id="QLF86374.1"/>
    </source>
</evidence>
<name>A0A7D5JMD3_9CAUD</name>
<accession>A0A7D5JMD3</accession>
<sequence length="201" mass="21805">MCEPVSIGMGIMAVAGATMSASQQAKAEGAAIDSQNRQAQEMVKQMNYSDANLRMQERDLKEQQMAELTETTLNGIRNQGMVRAAVAESGLEGNSMDRIERQVEGDTVKERAGITESYNRDYAAIFGNRIANIENTKSAIRGQGKIIKTSPLAHALNVASAGMQGTLLVSQSLEHQALVVLHRLVLLKAHLQVIAKRRTNG</sequence>
<organism evidence="1">
    <name type="scientific">Escherichia virus LS3</name>
    <dbReference type="NCBI Taxonomy" id="2743777"/>
    <lineage>
        <taxon>Viruses</taxon>
        <taxon>Duplodnaviria</taxon>
        <taxon>Heunggongvirae</taxon>
        <taxon>Uroviricota</taxon>
        <taxon>Caudoviricetes</taxon>
        <taxon>Autographivirales</taxon>
        <taxon>Autotranscriptaviridae</taxon>
        <taxon>Studiervirinae</taxon>
        <taxon>Kayfunavirus</taxon>
        <taxon>Kayfunavirus LS3</taxon>
    </lineage>
</organism>
<dbReference type="Pfam" id="PF24072">
    <property type="entry name" value="T7_gp14"/>
    <property type="match status" value="1"/>
</dbReference>
<dbReference type="EMBL" id="MN518893">
    <property type="protein sequence ID" value="QLF86374.1"/>
    <property type="molecule type" value="Genomic_DNA"/>
</dbReference>
<proteinExistence type="predicted"/>